<dbReference type="PANTHER" id="PTHR42923:SF47">
    <property type="entry name" value="BLR3003 PROTEIN"/>
    <property type="match status" value="1"/>
</dbReference>
<dbReference type="Gene3D" id="3.50.50.60">
    <property type="entry name" value="FAD/NAD(P)-binding domain"/>
    <property type="match status" value="2"/>
</dbReference>
<keyword evidence="2" id="KW-0614">Plasmid</keyword>
<dbReference type="Gene3D" id="3.90.660.10">
    <property type="match status" value="1"/>
</dbReference>
<dbReference type="InterPro" id="IPR036188">
    <property type="entry name" value="FAD/NAD-bd_sf"/>
</dbReference>
<dbReference type="AlphaFoldDB" id="A0A017H7E6"/>
<sequence>MSRVHVVGAGLAGLAAALALSEDPAREVVLHEATARAGGRCWSFHDAALDRLIDNGNHLVLSGNETVFDHCRRIGAADLLDIAPRAELPFTDLSTGAHWALRLPLSLRDLLTGGLRLPPGTALSLGPDTARLMRARPGATVAQAIPGRGPAWTRIWEPLSLAVLNAPPDRAAAAPLAEVLRRTVLRGGAACRPVTMPRGLGPTLIDPALATLARRGIRPHYRHPLTGLTAQAGRAETLRFGNDEIALAPGDAAVLALPPEALSRLLDLPAPGPGQSILNAHFRVDPALAASLPPLTGLISSLSHWLFRRDDVLSVTVSAADSLTGPAPDRAALTARIWAEIARATGADAPPIAARLIRARAATADASPEGRATRPDPHPYPNLALAGDWLAGPLPETIEGALISGRAAARALTG</sequence>
<keyword evidence="3" id="KW-1185">Reference proteome</keyword>
<dbReference type="PANTHER" id="PTHR42923">
    <property type="entry name" value="PROTOPORPHYRINOGEN OXIDASE"/>
    <property type="match status" value="1"/>
</dbReference>
<evidence type="ECO:0000313" key="2">
    <source>
        <dbReference type="EMBL" id="EYD70452.1"/>
    </source>
</evidence>
<dbReference type="EMBL" id="APGJ01000009">
    <property type="protein sequence ID" value="EYD70452.1"/>
    <property type="molecule type" value="Genomic_DNA"/>
</dbReference>
<dbReference type="Pfam" id="PF01593">
    <property type="entry name" value="Amino_oxidase"/>
    <property type="match status" value="1"/>
</dbReference>
<dbReference type="InterPro" id="IPR002937">
    <property type="entry name" value="Amino_oxidase"/>
</dbReference>
<evidence type="ECO:0000313" key="3">
    <source>
        <dbReference type="Proteomes" id="UP000025047"/>
    </source>
</evidence>
<accession>A0A017H7E6</accession>
<dbReference type="GO" id="GO:0016491">
    <property type="term" value="F:oxidoreductase activity"/>
    <property type="evidence" value="ECO:0007669"/>
    <property type="project" value="InterPro"/>
</dbReference>
<comment type="caution">
    <text evidence="2">The sequence shown here is derived from an EMBL/GenBank/DDBJ whole genome shotgun (WGS) entry which is preliminary data.</text>
</comment>
<dbReference type="Gene3D" id="1.10.3110.10">
    <property type="entry name" value="protoporphyrinogen ix oxidase, domain 3"/>
    <property type="match status" value="1"/>
</dbReference>
<name>A0A017H7E6_9RHOB</name>
<reference evidence="2 3" key="1">
    <citation type="submission" date="2013-03" db="EMBL/GenBank/DDBJ databases">
        <authorList>
            <person name="Fiebig A."/>
            <person name="Goeker M."/>
            <person name="Klenk H.-P.P."/>
        </authorList>
    </citation>
    <scope>NUCLEOTIDE SEQUENCE [LARGE SCALE GENOMIC DNA]</scope>
    <source>
        <strain evidence="2 3">DSM 17492</strain>
        <plasmid evidence="2 3">pLokhon01</plasmid>
    </source>
</reference>
<dbReference type="SUPFAM" id="SSF51905">
    <property type="entry name" value="FAD/NAD(P)-binding domain"/>
    <property type="match status" value="1"/>
</dbReference>
<dbReference type="Proteomes" id="UP000025047">
    <property type="component" value="Plasmid pLokhon01"/>
</dbReference>
<evidence type="ECO:0000259" key="1">
    <source>
        <dbReference type="Pfam" id="PF01593"/>
    </source>
</evidence>
<dbReference type="HOGENOM" id="CLU_022687_2_1_5"/>
<dbReference type="PATRIC" id="fig|1122180.6.peg.34"/>
<organism evidence="2 3">
    <name type="scientific">Limimaricola hongkongensis DSM 17492</name>
    <dbReference type="NCBI Taxonomy" id="1122180"/>
    <lineage>
        <taxon>Bacteria</taxon>
        <taxon>Pseudomonadati</taxon>
        <taxon>Pseudomonadota</taxon>
        <taxon>Alphaproteobacteria</taxon>
        <taxon>Rhodobacterales</taxon>
        <taxon>Paracoccaceae</taxon>
        <taxon>Limimaricola</taxon>
    </lineage>
</organism>
<protein>
    <submittedName>
        <fullName evidence="2">Amine oxidase</fullName>
    </submittedName>
</protein>
<dbReference type="Gene3D" id="3.90.660.20">
    <property type="entry name" value="Protoporphyrinogen oxidase, mitochondrial, domain 2"/>
    <property type="match status" value="1"/>
</dbReference>
<dbReference type="InterPro" id="IPR050464">
    <property type="entry name" value="Zeta_carotene_desat/Oxidored"/>
</dbReference>
<gene>
    <name evidence="2" type="ORF">Lokhon_00034</name>
</gene>
<dbReference type="OrthoDB" id="7849608at2"/>
<proteinExistence type="predicted"/>
<dbReference type="RefSeq" id="WP_017929885.1">
    <property type="nucleotide sequence ID" value="NZ_CM002675.1"/>
</dbReference>
<geneLocation type="plasmid" evidence="2 3">
    <name>pLokhon01</name>
</geneLocation>
<feature type="domain" description="Amine oxidase" evidence="1">
    <location>
        <begin position="11"/>
        <end position="412"/>
    </location>
</feature>